<sequence>MSNRIYSKIVLRALIIIIALFQFSCKSFYELGVEKARPMSDNKLYNSLQDSSLHYSSFYVKKFSASFTADGIKKSFKGSMKIQKDSLILITINAVGGIEVARLLVTPDSVKMLDRMKKRYFVDDFSFFSDKLNMDLDFNSFQSILTNSIFSVVNNEKEKAFKRTFDGKIVENKYVFISEKARKIDRKLKKDKIRKLNRFGYQRFDIDPSLMRITDVLVKEFDDARNISIKYRDFKPFENKKFPQRLSFEVKDPKHLLSCNVKFNKISFDEKLRFSFRISDKYERIYP</sequence>
<keyword evidence="3" id="KW-1185">Reference proteome</keyword>
<dbReference type="Pfam" id="PF14125">
    <property type="entry name" value="DUF4292"/>
    <property type="match status" value="1"/>
</dbReference>
<gene>
    <name evidence="2" type="ORF">L3049_18020</name>
</gene>
<keyword evidence="1" id="KW-0812">Transmembrane</keyword>
<evidence type="ECO:0000313" key="2">
    <source>
        <dbReference type="EMBL" id="MDE5419892.1"/>
    </source>
</evidence>
<keyword evidence="1" id="KW-1133">Transmembrane helix</keyword>
<reference evidence="2 3" key="1">
    <citation type="submission" date="2022-01" db="EMBL/GenBank/DDBJ databases">
        <title>Labilibaculum sp. nov, a marine bacterium isolated from Antarctica.</title>
        <authorList>
            <person name="Dai W."/>
        </authorList>
    </citation>
    <scope>NUCLEOTIDE SEQUENCE [LARGE SCALE GENOMIC DNA]</scope>
    <source>
        <strain evidence="2 3">DW002</strain>
    </source>
</reference>
<evidence type="ECO:0000256" key="1">
    <source>
        <dbReference type="SAM" id="Phobius"/>
    </source>
</evidence>
<proteinExistence type="predicted"/>
<dbReference type="RefSeq" id="WP_275111222.1">
    <property type="nucleotide sequence ID" value="NZ_JAKJSC010000006.1"/>
</dbReference>
<evidence type="ECO:0000313" key="3">
    <source>
        <dbReference type="Proteomes" id="UP001528920"/>
    </source>
</evidence>
<accession>A0ABT5VYM1</accession>
<feature type="transmembrane region" description="Helical" evidence="1">
    <location>
        <begin position="9"/>
        <end position="29"/>
    </location>
</feature>
<protein>
    <submittedName>
        <fullName evidence="2">DUF4292 domain-containing protein</fullName>
    </submittedName>
</protein>
<dbReference type="InterPro" id="IPR025634">
    <property type="entry name" value="DUF4292"/>
</dbReference>
<comment type="caution">
    <text evidence="2">The sequence shown here is derived from an EMBL/GenBank/DDBJ whole genome shotgun (WGS) entry which is preliminary data.</text>
</comment>
<dbReference type="Proteomes" id="UP001528920">
    <property type="component" value="Unassembled WGS sequence"/>
</dbReference>
<organism evidence="2 3">
    <name type="scientific">Paralabilibaculum antarcticum</name>
    <dbReference type="NCBI Taxonomy" id="2912572"/>
    <lineage>
        <taxon>Bacteria</taxon>
        <taxon>Pseudomonadati</taxon>
        <taxon>Bacteroidota</taxon>
        <taxon>Bacteroidia</taxon>
        <taxon>Marinilabiliales</taxon>
        <taxon>Marinifilaceae</taxon>
        <taxon>Paralabilibaculum</taxon>
    </lineage>
</organism>
<dbReference type="EMBL" id="JAKJSC010000006">
    <property type="protein sequence ID" value="MDE5419892.1"/>
    <property type="molecule type" value="Genomic_DNA"/>
</dbReference>
<name>A0ABT5VYM1_9BACT</name>
<keyword evidence="1" id="KW-0472">Membrane</keyword>